<keyword evidence="7 8" id="KW-0472">Membrane</keyword>
<dbReference type="KEGG" id="cac:CA_C2820"/>
<accession>Q97FC0</accession>
<dbReference type="EMBL" id="AE001437">
    <property type="protein sequence ID" value="AAK80764.1"/>
    <property type="molecule type" value="Genomic_DNA"/>
</dbReference>
<dbReference type="RefSeq" id="WP_010966105.1">
    <property type="nucleotide sequence ID" value="NC_003030.1"/>
</dbReference>
<dbReference type="PIR" id="A97247">
    <property type="entry name" value="A97247"/>
</dbReference>
<gene>
    <name evidence="10" type="ordered locus">CA_C2820</name>
</gene>
<dbReference type="Proteomes" id="UP000000814">
    <property type="component" value="Chromosome"/>
</dbReference>
<feature type="transmembrane region" description="Helical" evidence="9">
    <location>
        <begin position="100"/>
        <end position="119"/>
    </location>
</feature>
<dbReference type="Pfam" id="PF00860">
    <property type="entry name" value="Xan_ur_permease"/>
    <property type="match status" value="1"/>
</dbReference>
<keyword evidence="3 8" id="KW-0813">Transport</keyword>
<comment type="similarity">
    <text evidence="2 8">Belongs to the nucleobase:cation symporter-2 (NCS2) (TC 2.A.40) family. Azg-like subfamily.</text>
</comment>
<feature type="transmembrane region" description="Helical" evidence="9">
    <location>
        <begin position="131"/>
        <end position="149"/>
    </location>
</feature>
<keyword evidence="11" id="KW-1185">Reference proteome</keyword>
<dbReference type="InterPro" id="IPR006043">
    <property type="entry name" value="NCS2"/>
</dbReference>
<dbReference type="GO" id="GO:0005886">
    <property type="term" value="C:plasma membrane"/>
    <property type="evidence" value="ECO:0007669"/>
    <property type="project" value="UniProtKB-SubCell"/>
</dbReference>
<dbReference type="GO" id="GO:0005345">
    <property type="term" value="F:purine nucleobase transmembrane transporter activity"/>
    <property type="evidence" value="ECO:0007669"/>
    <property type="project" value="TreeGrafter"/>
</dbReference>
<dbReference type="HOGENOM" id="CLU_024508_0_1_9"/>
<reference evidence="10 11" key="1">
    <citation type="journal article" date="2001" name="J. Bacteriol.">
        <title>Genome sequence and comparative analysis of the solvent-producing bacterium Clostridium acetobutylicum.</title>
        <authorList>
            <person name="Nolling J."/>
            <person name="Breton G."/>
            <person name="Omelchenko M.V."/>
            <person name="Makarova K.S."/>
            <person name="Zeng Q."/>
            <person name="Gibson R."/>
            <person name="Lee H.M."/>
            <person name="Dubois J."/>
            <person name="Qiu D."/>
            <person name="Hitti J."/>
            <person name="Wolf Y.I."/>
            <person name="Tatusov R.L."/>
            <person name="Sabathe F."/>
            <person name="Doucette-Stamm L."/>
            <person name="Soucaille P."/>
            <person name="Daly M.J."/>
            <person name="Bennett G.N."/>
            <person name="Koonin E.V."/>
            <person name="Smith D.R."/>
        </authorList>
    </citation>
    <scope>NUCLEOTIDE SEQUENCE [LARGE SCALE GENOMIC DNA]</scope>
    <source>
        <strain evidence="11">ATCC 824 / DSM 792 / JCM 1419 / LMG 5710 / VKM B-1787</strain>
    </source>
</reference>
<evidence type="ECO:0000256" key="4">
    <source>
        <dbReference type="ARBA" id="ARBA00022475"/>
    </source>
</evidence>
<name>Q97FC0_CLOAB</name>
<dbReference type="InterPro" id="IPR026033">
    <property type="entry name" value="Azg-like_bact_archaea"/>
</dbReference>
<feature type="transmembrane region" description="Helical" evidence="9">
    <location>
        <begin position="45"/>
        <end position="67"/>
    </location>
</feature>
<dbReference type="OrthoDB" id="9808458at2"/>
<dbReference type="eggNOG" id="COG2252">
    <property type="taxonomic scope" value="Bacteria"/>
</dbReference>
<feature type="transmembrane region" description="Helical" evidence="9">
    <location>
        <begin position="282"/>
        <end position="304"/>
    </location>
</feature>
<feature type="transmembrane region" description="Helical" evidence="9">
    <location>
        <begin position="239"/>
        <end position="262"/>
    </location>
</feature>
<evidence type="ECO:0000256" key="6">
    <source>
        <dbReference type="ARBA" id="ARBA00022989"/>
    </source>
</evidence>
<evidence type="ECO:0000256" key="9">
    <source>
        <dbReference type="SAM" id="Phobius"/>
    </source>
</evidence>
<evidence type="ECO:0000256" key="3">
    <source>
        <dbReference type="ARBA" id="ARBA00022448"/>
    </source>
</evidence>
<feature type="transmembrane region" description="Helical" evidence="9">
    <location>
        <begin position="344"/>
        <end position="360"/>
    </location>
</feature>
<feature type="transmembrane region" description="Helical" evidence="9">
    <location>
        <begin position="193"/>
        <end position="219"/>
    </location>
</feature>
<evidence type="ECO:0000256" key="2">
    <source>
        <dbReference type="ARBA" id="ARBA00005697"/>
    </source>
</evidence>
<feature type="transmembrane region" description="Helical" evidence="9">
    <location>
        <begin position="74"/>
        <end position="94"/>
    </location>
</feature>
<organism evidence="10 11">
    <name type="scientific">Clostridium acetobutylicum (strain ATCC 824 / DSM 792 / JCM 1419 / IAM 19013 / LMG 5710 / NBRC 13948 / NRRL B-527 / VKM B-1787 / 2291 / W)</name>
    <dbReference type="NCBI Taxonomy" id="272562"/>
    <lineage>
        <taxon>Bacteria</taxon>
        <taxon>Bacillati</taxon>
        <taxon>Bacillota</taxon>
        <taxon>Clostridia</taxon>
        <taxon>Eubacteriales</taxon>
        <taxon>Clostridiaceae</taxon>
        <taxon>Clostridium</taxon>
    </lineage>
</organism>
<dbReference type="PATRIC" id="fig|272562.8.peg.3005"/>
<feature type="transmembrane region" description="Helical" evidence="9">
    <location>
        <begin position="316"/>
        <end position="337"/>
    </location>
</feature>
<sequence>MLERIFKLKDRNTNVKTEIIAGLTTFMTMSYILMVQPSLMKSAGMNAGAVVVVTALLSAVCTLLMSFYTNLPFALAPAMGSNAFFAITLVKGGVVTWQEGLGMIFLSGVIFLLLTVLGLREVIVKIIPKNIKLSIGVAIGFYIVLIGFGDGNIMSIVDGSIKMGSLKSPATLLSLIGLAITIAFMANKIKGAALWSILITTLIGIPMGITKVPASLISMPPSIAPIAFKLNILSVLKLSFFPIIFTFFIGDFFSALGTILGVSSKAGLLDKDGNLENIQRPFLVDSISAILASLFGSTLITAYIESAAGVEEGGRTGLTGVITALCFLLTLFLTPIATMIPSSATAPVLIAIGLSMISGIKDIDFSDFTEAFPAFATIVFTAFTSSISNGISIGIIAYAFGKLVCGKVKELHWGIYVLCIPLVLYFVFM</sequence>
<evidence type="ECO:0000313" key="10">
    <source>
        <dbReference type="EMBL" id="AAK80764.1"/>
    </source>
</evidence>
<keyword evidence="6 8" id="KW-1133">Transmembrane helix</keyword>
<dbReference type="AlphaFoldDB" id="Q97FC0"/>
<keyword evidence="4 8" id="KW-1003">Cell membrane</keyword>
<evidence type="ECO:0000256" key="8">
    <source>
        <dbReference type="PIRNR" id="PIRNR005353"/>
    </source>
</evidence>
<evidence type="ECO:0000256" key="5">
    <source>
        <dbReference type="ARBA" id="ARBA00022692"/>
    </source>
</evidence>
<evidence type="ECO:0000256" key="1">
    <source>
        <dbReference type="ARBA" id="ARBA00004651"/>
    </source>
</evidence>
<feature type="transmembrane region" description="Helical" evidence="9">
    <location>
        <begin position="372"/>
        <end position="399"/>
    </location>
</feature>
<dbReference type="InterPro" id="IPR045018">
    <property type="entry name" value="Azg-like"/>
</dbReference>
<feature type="transmembrane region" description="Helical" evidence="9">
    <location>
        <begin position="20"/>
        <end position="39"/>
    </location>
</feature>
<dbReference type="PIRSF" id="PIRSF005353">
    <property type="entry name" value="PbuG"/>
    <property type="match status" value="1"/>
</dbReference>
<comment type="subcellular location">
    <subcellularLocation>
        <location evidence="1 8">Cell membrane</location>
        <topology evidence="1 8">Multi-pass membrane protein</topology>
    </subcellularLocation>
</comment>
<feature type="transmembrane region" description="Helical" evidence="9">
    <location>
        <begin position="169"/>
        <end position="186"/>
    </location>
</feature>
<evidence type="ECO:0000256" key="7">
    <source>
        <dbReference type="ARBA" id="ARBA00023136"/>
    </source>
</evidence>
<dbReference type="STRING" id="272562.CA_C2820"/>
<dbReference type="PANTHER" id="PTHR43337">
    <property type="entry name" value="XANTHINE/URACIL PERMEASE C887.17-RELATED"/>
    <property type="match status" value="1"/>
</dbReference>
<protein>
    <submittedName>
        <fullName evidence="10">Predicted permease</fullName>
    </submittedName>
</protein>
<dbReference type="PANTHER" id="PTHR43337:SF1">
    <property type="entry name" value="XANTHINE_URACIL PERMEASE C887.17-RELATED"/>
    <property type="match status" value="1"/>
</dbReference>
<feature type="transmembrane region" description="Helical" evidence="9">
    <location>
        <begin position="411"/>
        <end position="428"/>
    </location>
</feature>
<dbReference type="GeneID" id="44999305"/>
<evidence type="ECO:0000313" key="11">
    <source>
        <dbReference type="Proteomes" id="UP000000814"/>
    </source>
</evidence>
<keyword evidence="5 8" id="KW-0812">Transmembrane</keyword>
<proteinExistence type="inferred from homology"/>